<feature type="domain" description="Rab-GAP TBC" evidence="1">
    <location>
        <begin position="36"/>
        <end position="261"/>
    </location>
</feature>
<dbReference type="STRING" id="246409.I1CLB3"/>
<dbReference type="GO" id="GO:0005096">
    <property type="term" value="F:GTPase activator activity"/>
    <property type="evidence" value="ECO:0007669"/>
    <property type="project" value="TreeGrafter"/>
</dbReference>
<dbReference type="RefSeq" id="XP_067524639.1">
    <property type="nucleotide sequence ID" value="XM_067668538.1"/>
</dbReference>
<dbReference type="InParanoid" id="I1CLB3"/>
<protein>
    <recommendedName>
        <fullName evidence="1">Rab-GAP TBC domain-containing protein</fullName>
    </recommendedName>
</protein>
<dbReference type="OrthoDB" id="27140at2759"/>
<dbReference type="Proteomes" id="UP000009138">
    <property type="component" value="Unassembled WGS sequence"/>
</dbReference>
<dbReference type="SUPFAM" id="SSF47923">
    <property type="entry name" value="Ypt/Rab-GAP domain of gyp1p"/>
    <property type="match status" value="2"/>
</dbReference>
<dbReference type="eggNOG" id="KOG1092">
    <property type="taxonomic scope" value="Eukaryota"/>
</dbReference>
<sequence>MKQDEDKLSYIDDFQEILQSEVYVDLERLRILARHGVPNQLRSEVWKYLLGVQQADRSKELSLSKARREEYEQMDKEDVEIAKRIRGEVLRYQRRVSEVLQEKEYVNSFVNIILAYLNSNRDVEYNPSFVSLVAPFIYVMDTECDAYFCFERIMQALDEEVEIHDWSTSWLQNLLSKEMRFENLVRLWDCYFAMSDPLSFHPFVCLSILLSVKEAVEDLEQSEIRTMLHRLPLLNMEMIIADAYNFKHETIERQMNENGEV</sequence>
<proteinExistence type="predicted"/>
<dbReference type="PANTHER" id="PTHR22957:SF268">
    <property type="entry name" value="ANKYRIN REPEAT-CONTAINING PROTEIN"/>
    <property type="match status" value="1"/>
</dbReference>
<dbReference type="PROSITE" id="PS50086">
    <property type="entry name" value="TBC_RABGAP"/>
    <property type="match status" value="1"/>
</dbReference>
<dbReference type="SMART" id="SM00164">
    <property type="entry name" value="TBC"/>
    <property type="match status" value="1"/>
</dbReference>
<dbReference type="OMA" id="NFRHETI"/>
<dbReference type="AlphaFoldDB" id="I1CLB3"/>
<name>I1CLB3_RHIO9</name>
<evidence type="ECO:0000259" key="1">
    <source>
        <dbReference type="PROSITE" id="PS50086"/>
    </source>
</evidence>
<dbReference type="GeneID" id="93620919"/>
<dbReference type="EMBL" id="CH476744">
    <property type="protein sequence ID" value="EIE89243.1"/>
    <property type="molecule type" value="Genomic_DNA"/>
</dbReference>
<gene>
    <name evidence="2" type="ORF">RO3G_13954</name>
</gene>
<dbReference type="Gene3D" id="1.10.10.750">
    <property type="entry name" value="Ypt/Rab-GAP domain of gyp1p, domain 1"/>
    <property type="match status" value="1"/>
</dbReference>
<organism evidence="2 3">
    <name type="scientific">Rhizopus delemar (strain RA 99-880 / ATCC MYA-4621 / FGSC 9543 / NRRL 43880)</name>
    <name type="common">Mucormycosis agent</name>
    <name type="synonym">Rhizopus arrhizus var. delemar</name>
    <dbReference type="NCBI Taxonomy" id="246409"/>
    <lineage>
        <taxon>Eukaryota</taxon>
        <taxon>Fungi</taxon>
        <taxon>Fungi incertae sedis</taxon>
        <taxon>Mucoromycota</taxon>
        <taxon>Mucoromycotina</taxon>
        <taxon>Mucoromycetes</taxon>
        <taxon>Mucorales</taxon>
        <taxon>Mucorineae</taxon>
        <taxon>Rhizopodaceae</taxon>
        <taxon>Rhizopus</taxon>
    </lineage>
</organism>
<dbReference type="VEuPathDB" id="FungiDB:RO3G_13954"/>
<evidence type="ECO:0000313" key="2">
    <source>
        <dbReference type="EMBL" id="EIE89243.1"/>
    </source>
</evidence>
<dbReference type="InterPro" id="IPR035969">
    <property type="entry name" value="Rab-GAP_TBC_sf"/>
</dbReference>
<dbReference type="PANTHER" id="PTHR22957">
    <property type="entry name" value="TBC1 DOMAIN FAMILY MEMBER GTPASE-ACTIVATING PROTEIN"/>
    <property type="match status" value="1"/>
</dbReference>
<keyword evidence="3" id="KW-1185">Reference proteome</keyword>
<dbReference type="Pfam" id="PF00566">
    <property type="entry name" value="RabGAP-TBC"/>
    <property type="match status" value="1"/>
</dbReference>
<dbReference type="Gene3D" id="1.10.472.80">
    <property type="entry name" value="Ypt/Rab-GAP domain of gyp1p, domain 3"/>
    <property type="match status" value="1"/>
</dbReference>
<evidence type="ECO:0000313" key="3">
    <source>
        <dbReference type="Proteomes" id="UP000009138"/>
    </source>
</evidence>
<dbReference type="InterPro" id="IPR000195">
    <property type="entry name" value="Rab-GAP-TBC_dom"/>
</dbReference>
<accession>I1CLB3</accession>
<reference evidence="2 3" key="1">
    <citation type="journal article" date="2009" name="PLoS Genet.">
        <title>Genomic analysis of the basal lineage fungus Rhizopus oryzae reveals a whole-genome duplication.</title>
        <authorList>
            <person name="Ma L.-J."/>
            <person name="Ibrahim A.S."/>
            <person name="Skory C."/>
            <person name="Grabherr M.G."/>
            <person name="Burger G."/>
            <person name="Butler M."/>
            <person name="Elias M."/>
            <person name="Idnurm A."/>
            <person name="Lang B.F."/>
            <person name="Sone T."/>
            <person name="Abe A."/>
            <person name="Calvo S.E."/>
            <person name="Corrochano L.M."/>
            <person name="Engels R."/>
            <person name="Fu J."/>
            <person name="Hansberg W."/>
            <person name="Kim J.-M."/>
            <person name="Kodira C.D."/>
            <person name="Koehrsen M.J."/>
            <person name="Liu B."/>
            <person name="Miranda-Saavedra D."/>
            <person name="O'Leary S."/>
            <person name="Ortiz-Castellanos L."/>
            <person name="Poulter R."/>
            <person name="Rodriguez-Romero J."/>
            <person name="Ruiz-Herrera J."/>
            <person name="Shen Y.-Q."/>
            <person name="Zeng Q."/>
            <person name="Galagan J."/>
            <person name="Birren B.W."/>
            <person name="Cuomo C.A."/>
            <person name="Wickes B.L."/>
        </authorList>
    </citation>
    <scope>NUCLEOTIDE SEQUENCE [LARGE SCALE GENOMIC DNA]</scope>
    <source>
        <strain evidence="3">RA 99-880 / ATCC MYA-4621 / FGSC 9543 / NRRL 43880</strain>
    </source>
</reference>
<dbReference type="Gene3D" id="1.10.8.270">
    <property type="entry name" value="putative rabgap domain of human tbc1 domain family member 14 like domains"/>
    <property type="match status" value="1"/>
</dbReference>